<dbReference type="SMART" id="SM00387">
    <property type="entry name" value="HATPase_c"/>
    <property type="match status" value="1"/>
</dbReference>
<protein>
    <submittedName>
        <fullName evidence="8">Sporulation kinase E</fullName>
        <ecNumber evidence="8">2.7.13.3</ecNumber>
    </submittedName>
</protein>
<dbReference type="AlphaFoldDB" id="A0A645F7D9"/>
<keyword evidence="3" id="KW-0547">Nucleotide-binding</keyword>
<dbReference type="EC" id="2.7.13.3" evidence="8"/>
<comment type="caution">
    <text evidence="8">The sequence shown here is derived from an EMBL/GenBank/DDBJ whole genome shotgun (WGS) entry which is preliminary data.</text>
</comment>
<keyword evidence="5" id="KW-0067">ATP-binding</keyword>
<dbReference type="GO" id="GO:0005524">
    <property type="term" value="F:ATP binding"/>
    <property type="evidence" value="ECO:0007669"/>
    <property type="project" value="UniProtKB-KW"/>
</dbReference>
<feature type="domain" description="Histidine kinase" evidence="7">
    <location>
        <begin position="32"/>
        <end position="237"/>
    </location>
</feature>
<dbReference type="Pfam" id="PF02518">
    <property type="entry name" value="HATPase_c"/>
    <property type="match status" value="1"/>
</dbReference>
<dbReference type="PANTHER" id="PTHR43065">
    <property type="entry name" value="SENSOR HISTIDINE KINASE"/>
    <property type="match status" value="1"/>
</dbReference>
<evidence type="ECO:0000256" key="6">
    <source>
        <dbReference type="ARBA" id="ARBA00023012"/>
    </source>
</evidence>
<dbReference type="PROSITE" id="PS50109">
    <property type="entry name" value="HIS_KIN"/>
    <property type="match status" value="1"/>
</dbReference>
<keyword evidence="6" id="KW-0902">Two-component regulatory system</keyword>
<dbReference type="EMBL" id="VSSQ01056351">
    <property type="protein sequence ID" value="MPN10201.1"/>
    <property type="molecule type" value="Genomic_DNA"/>
</dbReference>
<dbReference type="InterPro" id="IPR036097">
    <property type="entry name" value="HisK_dim/P_sf"/>
</dbReference>
<evidence type="ECO:0000256" key="2">
    <source>
        <dbReference type="ARBA" id="ARBA00022679"/>
    </source>
</evidence>
<dbReference type="InterPro" id="IPR036890">
    <property type="entry name" value="HATPase_C_sf"/>
</dbReference>
<dbReference type="InterPro" id="IPR005467">
    <property type="entry name" value="His_kinase_dom"/>
</dbReference>
<dbReference type="InterPro" id="IPR003661">
    <property type="entry name" value="HisK_dim/P_dom"/>
</dbReference>
<dbReference type="InterPro" id="IPR004358">
    <property type="entry name" value="Sig_transdc_His_kin-like_C"/>
</dbReference>
<dbReference type="GO" id="GO:0000155">
    <property type="term" value="F:phosphorelay sensor kinase activity"/>
    <property type="evidence" value="ECO:0007669"/>
    <property type="project" value="InterPro"/>
</dbReference>
<evidence type="ECO:0000259" key="7">
    <source>
        <dbReference type="PROSITE" id="PS50109"/>
    </source>
</evidence>
<name>A0A645F7D9_9ZZZZ</name>
<accession>A0A645F7D9</accession>
<dbReference type="SUPFAM" id="SSF47384">
    <property type="entry name" value="Homodimeric domain of signal transducing histidine kinase"/>
    <property type="match status" value="1"/>
</dbReference>
<dbReference type="PANTHER" id="PTHR43065:SF46">
    <property type="entry name" value="C4-DICARBOXYLATE TRANSPORT SENSOR PROTEIN DCTB"/>
    <property type="match status" value="1"/>
</dbReference>
<evidence type="ECO:0000256" key="1">
    <source>
        <dbReference type="ARBA" id="ARBA00022553"/>
    </source>
</evidence>
<evidence type="ECO:0000313" key="8">
    <source>
        <dbReference type="EMBL" id="MPN10201.1"/>
    </source>
</evidence>
<dbReference type="SUPFAM" id="SSF55874">
    <property type="entry name" value="ATPase domain of HSP90 chaperone/DNA topoisomerase II/histidine kinase"/>
    <property type="match status" value="1"/>
</dbReference>
<dbReference type="PRINTS" id="PR00344">
    <property type="entry name" value="BCTRLSENSOR"/>
</dbReference>
<keyword evidence="2 8" id="KW-0808">Transferase</keyword>
<gene>
    <name evidence="8" type="primary">kinE_7</name>
    <name evidence="8" type="ORF">SDC9_157496</name>
</gene>
<sequence>MAFYQDITEVEKLRKQLARLDRLNLIGEMAAGVAHEIRNPMTVVMGYLQMLSARSDTSRKDKYDIIMEELNRINSIVTDFLSLAKNKLVEKEANNLNDIIQSIYPLISADAMKNNIDVQLDLASEMPELLLNEKEIKQLILNLSRNAFEAMTAKQNRFCITTRVYTDRIELITTDNGCGIEPQYLEKIFDPFFTTKDNGTGLGLAVCLSIIERHQGTVEIQSEVGKGTSVIISFMRP</sequence>
<dbReference type="Pfam" id="PF00512">
    <property type="entry name" value="HisKA"/>
    <property type="match status" value="1"/>
</dbReference>
<dbReference type="InterPro" id="IPR003594">
    <property type="entry name" value="HATPase_dom"/>
</dbReference>
<keyword evidence="1" id="KW-0597">Phosphoprotein</keyword>
<keyword evidence="4 8" id="KW-0418">Kinase</keyword>
<evidence type="ECO:0000256" key="5">
    <source>
        <dbReference type="ARBA" id="ARBA00022840"/>
    </source>
</evidence>
<evidence type="ECO:0000256" key="3">
    <source>
        <dbReference type="ARBA" id="ARBA00022741"/>
    </source>
</evidence>
<reference evidence="8" key="1">
    <citation type="submission" date="2019-08" db="EMBL/GenBank/DDBJ databases">
        <authorList>
            <person name="Kucharzyk K."/>
            <person name="Murdoch R.W."/>
            <person name="Higgins S."/>
            <person name="Loffler F."/>
        </authorList>
    </citation>
    <scope>NUCLEOTIDE SEQUENCE</scope>
</reference>
<dbReference type="Gene3D" id="1.10.287.130">
    <property type="match status" value="1"/>
</dbReference>
<dbReference type="SMART" id="SM00388">
    <property type="entry name" value="HisKA"/>
    <property type="match status" value="1"/>
</dbReference>
<dbReference type="CDD" id="cd00082">
    <property type="entry name" value="HisKA"/>
    <property type="match status" value="1"/>
</dbReference>
<proteinExistence type="predicted"/>
<organism evidence="8">
    <name type="scientific">bioreactor metagenome</name>
    <dbReference type="NCBI Taxonomy" id="1076179"/>
    <lineage>
        <taxon>unclassified sequences</taxon>
        <taxon>metagenomes</taxon>
        <taxon>ecological metagenomes</taxon>
    </lineage>
</organism>
<dbReference type="Gene3D" id="3.30.565.10">
    <property type="entry name" value="Histidine kinase-like ATPase, C-terminal domain"/>
    <property type="match status" value="1"/>
</dbReference>
<evidence type="ECO:0000256" key="4">
    <source>
        <dbReference type="ARBA" id="ARBA00022777"/>
    </source>
</evidence>